<evidence type="ECO:0000256" key="1">
    <source>
        <dbReference type="ARBA" id="ARBA00009369"/>
    </source>
</evidence>
<dbReference type="Gene3D" id="2.40.10.350">
    <property type="entry name" value="Rod shape-determining protein MreC, domain 2"/>
    <property type="match status" value="1"/>
</dbReference>
<dbReference type="InterPro" id="IPR042175">
    <property type="entry name" value="Cell/Rod_MreC_2"/>
</dbReference>
<accession>A0ABT2DHG8</accession>
<dbReference type="RefSeq" id="WP_258824567.1">
    <property type="nucleotide sequence ID" value="NZ_JANUHB010000008.1"/>
</dbReference>
<feature type="domain" description="Rod shape-determining protein MreC beta-barrel core" evidence="6">
    <location>
        <begin position="128"/>
        <end position="273"/>
    </location>
</feature>
<evidence type="ECO:0000256" key="3">
    <source>
        <dbReference type="ARBA" id="ARBA00022960"/>
    </source>
</evidence>
<dbReference type="PANTHER" id="PTHR34138">
    <property type="entry name" value="CELL SHAPE-DETERMINING PROTEIN MREC"/>
    <property type="match status" value="1"/>
</dbReference>
<keyword evidence="3" id="KW-0133">Cell shape</keyword>
<gene>
    <name evidence="7" type="primary">mreC</name>
    <name evidence="7" type="ORF">NX774_22685</name>
</gene>
<dbReference type="InterPro" id="IPR055342">
    <property type="entry name" value="MreC_beta-barrel_core"/>
</dbReference>
<dbReference type="InterPro" id="IPR042177">
    <property type="entry name" value="Cell/Rod_1"/>
</dbReference>
<evidence type="ECO:0000256" key="4">
    <source>
        <dbReference type="ARBA" id="ARBA00032089"/>
    </source>
</evidence>
<sequence>MEYSPPPLFKQGAPARVKVTVFALISIALLVIDARLHALTAVRQVAATVLYPFQMVALMPRDALTSMGDYFSSLSSLQKEVAELKSQQVATSQALQQAQLQMAENAHLRKLMDAREHLPVHSMMSEILYDARDPAVHKVVLDRGMKNGVTLGLPVIDHAGVVGQVTRVFPFTSEVTLLTDKEQAIPVQVLRSGLRSVAYGRGQSGLLDLRFVAPNADIQVGDVLVTSGLDGMYPAGLAVAKVIQVESVGQGAFGRVVCQPLAGIDRNRQLLIVMSSEAKPPRPAGEAGKTVALNKKNLPAMDPVPLPPLPSAPLPAQQPSGTAPAAGAAQAPGAAVQGAPAATGAAQHPPAATNVVPQAAASPRGAAGTPAQTPAAATSAQRAPSPATVPAAGGAAQRAAPAAATPAQAAAAQKPSQPARAGATTAAAAVPQQAQRKEGA</sequence>
<dbReference type="Gene3D" id="2.40.10.340">
    <property type="entry name" value="Rod shape-determining protein MreC, domain 1"/>
    <property type="match status" value="1"/>
</dbReference>
<dbReference type="InterPro" id="IPR007221">
    <property type="entry name" value="MreC"/>
</dbReference>
<dbReference type="NCBIfam" id="TIGR00219">
    <property type="entry name" value="mreC"/>
    <property type="match status" value="1"/>
</dbReference>
<dbReference type="EMBL" id="JANUHB010000008">
    <property type="protein sequence ID" value="MCS0810740.1"/>
    <property type="molecule type" value="Genomic_DNA"/>
</dbReference>
<comment type="similarity">
    <text evidence="1">Belongs to the MreC family.</text>
</comment>
<feature type="region of interest" description="Disordered" evidence="5">
    <location>
        <begin position="298"/>
        <end position="440"/>
    </location>
</feature>
<reference evidence="7 8" key="1">
    <citation type="submission" date="2022-08" db="EMBL/GenBank/DDBJ databases">
        <title>Reclassification of Massilia species as members of the genera Telluria, Duganella, Pseudoduganella, Mokoshia gen. nov. and Zemynaea gen. nov. using orthogonal and non-orthogonal genome-based approaches.</title>
        <authorList>
            <person name="Bowman J.P."/>
        </authorList>
    </citation>
    <scope>NUCLEOTIDE SEQUENCE [LARGE SCALE GENOMIC DNA]</scope>
    <source>
        <strain evidence="7 8">JCM 31605</strain>
    </source>
</reference>
<evidence type="ECO:0000313" key="8">
    <source>
        <dbReference type="Proteomes" id="UP001206126"/>
    </source>
</evidence>
<organism evidence="7 8">
    <name type="scientific">Massilia agilis</name>
    <dbReference type="NCBI Taxonomy" id="1811226"/>
    <lineage>
        <taxon>Bacteria</taxon>
        <taxon>Pseudomonadati</taxon>
        <taxon>Pseudomonadota</taxon>
        <taxon>Betaproteobacteria</taxon>
        <taxon>Burkholderiales</taxon>
        <taxon>Oxalobacteraceae</taxon>
        <taxon>Telluria group</taxon>
        <taxon>Massilia</taxon>
    </lineage>
</organism>
<dbReference type="Proteomes" id="UP001206126">
    <property type="component" value="Unassembled WGS sequence"/>
</dbReference>
<name>A0ABT2DHG8_9BURK</name>
<keyword evidence="8" id="KW-1185">Reference proteome</keyword>
<proteinExistence type="inferred from homology"/>
<evidence type="ECO:0000256" key="2">
    <source>
        <dbReference type="ARBA" id="ARBA00013855"/>
    </source>
</evidence>
<evidence type="ECO:0000256" key="5">
    <source>
        <dbReference type="SAM" id="MobiDB-lite"/>
    </source>
</evidence>
<evidence type="ECO:0000259" key="6">
    <source>
        <dbReference type="Pfam" id="PF04085"/>
    </source>
</evidence>
<feature type="compositionally biased region" description="Pro residues" evidence="5">
    <location>
        <begin position="302"/>
        <end position="313"/>
    </location>
</feature>
<feature type="compositionally biased region" description="Low complexity" evidence="5">
    <location>
        <begin position="314"/>
        <end position="353"/>
    </location>
</feature>
<feature type="compositionally biased region" description="Low complexity" evidence="5">
    <location>
        <begin position="363"/>
        <end position="434"/>
    </location>
</feature>
<comment type="caution">
    <text evidence="7">The sequence shown here is derived from an EMBL/GenBank/DDBJ whole genome shotgun (WGS) entry which is preliminary data.</text>
</comment>
<dbReference type="PANTHER" id="PTHR34138:SF1">
    <property type="entry name" value="CELL SHAPE-DETERMINING PROTEIN MREC"/>
    <property type="match status" value="1"/>
</dbReference>
<protein>
    <recommendedName>
        <fullName evidence="2">Cell shape-determining protein MreC</fullName>
    </recommendedName>
    <alternativeName>
        <fullName evidence="4">Cell shape protein MreC</fullName>
    </alternativeName>
</protein>
<evidence type="ECO:0000313" key="7">
    <source>
        <dbReference type="EMBL" id="MCS0810740.1"/>
    </source>
</evidence>
<dbReference type="Pfam" id="PF04085">
    <property type="entry name" value="MreC"/>
    <property type="match status" value="1"/>
</dbReference>